<dbReference type="PROSITE" id="PS51450">
    <property type="entry name" value="LRR"/>
    <property type="match status" value="2"/>
</dbReference>
<keyword evidence="3" id="KW-0677">Repeat</keyword>
<name>A0A7S3DB51_9EUKA</name>
<evidence type="ECO:0000256" key="1">
    <source>
        <dbReference type="ARBA" id="ARBA00004138"/>
    </source>
</evidence>
<dbReference type="Pfam" id="PF12799">
    <property type="entry name" value="LRR_4"/>
    <property type="match status" value="1"/>
</dbReference>
<feature type="coiled-coil region" evidence="6">
    <location>
        <begin position="1"/>
        <end position="28"/>
    </location>
</feature>
<dbReference type="PANTHER" id="PTHR45973:SF9">
    <property type="entry name" value="LEUCINE-RICH REPEAT-CONTAINING PROTEIN 46"/>
    <property type="match status" value="1"/>
</dbReference>
<reference evidence="7" key="1">
    <citation type="submission" date="2021-01" db="EMBL/GenBank/DDBJ databases">
        <authorList>
            <person name="Corre E."/>
            <person name="Pelletier E."/>
            <person name="Niang G."/>
            <person name="Scheremetjew M."/>
            <person name="Finn R."/>
            <person name="Kale V."/>
            <person name="Holt S."/>
            <person name="Cochrane G."/>
            <person name="Meng A."/>
            <person name="Brown T."/>
            <person name="Cohen L."/>
        </authorList>
    </citation>
    <scope>NUCLEOTIDE SEQUENCE</scope>
    <source>
        <strain evidence="7">NIES-2562</strain>
    </source>
</reference>
<keyword evidence="6" id="KW-0175">Coiled coil</keyword>
<organism evidence="7">
    <name type="scientific">Palpitomonas bilix</name>
    <dbReference type="NCBI Taxonomy" id="652834"/>
    <lineage>
        <taxon>Eukaryota</taxon>
        <taxon>Eukaryota incertae sedis</taxon>
    </lineage>
</organism>
<evidence type="ECO:0000256" key="4">
    <source>
        <dbReference type="ARBA" id="ARBA00023069"/>
    </source>
</evidence>
<accession>A0A7S3DB51</accession>
<gene>
    <name evidence="7" type="ORF">PBIL07802_LOCUS14127</name>
</gene>
<keyword evidence="5" id="KW-0966">Cell projection</keyword>
<proteinExistence type="predicted"/>
<evidence type="ECO:0000256" key="6">
    <source>
        <dbReference type="SAM" id="Coils"/>
    </source>
</evidence>
<dbReference type="Gene3D" id="3.80.10.10">
    <property type="entry name" value="Ribonuclease Inhibitor"/>
    <property type="match status" value="1"/>
</dbReference>
<dbReference type="InterPro" id="IPR032675">
    <property type="entry name" value="LRR_dom_sf"/>
</dbReference>
<dbReference type="PANTHER" id="PTHR45973">
    <property type="entry name" value="PROTEIN PHOSPHATASE 1 REGULATORY SUBUNIT SDS22-RELATED"/>
    <property type="match status" value="1"/>
</dbReference>
<dbReference type="AlphaFoldDB" id="A0A7S3DB51"/>
<dbReference type="InterPro" id="IPR001611">
    <property type="entry name" value="Leu-rich_rpt"/>
</dbReference>
<dbReference type="InterPro" id="IPR025875">
    <property type="entry name" value="Leu-rich_rpt_4"/>
</dbReference>
<dbReference type="SUPFAM" id="SSF52075">
    <property type="entry name" value="Outer arm dynein light chain 1"/>
    <property type="match status" value="1"/>
</dbReference>
<sequence>MEEVEAGYEEIEKQIEEEIRQRREKHNKPQRINASVLRRRCLPADAQGLEEDELVERLFNLTHVRLDRERIVTLDGIDMLGKVTNLYLQHNRISRIDNLDLLPSLRFLVLANNCIAKIENVSMLKNLQFFDVQHNEIENIEAGMGEKGGKECGVFVCVDGQHDAVQFGEGAVEKRGDKRTAASYLCCS</sequence>
<keyword evidence="4" id="KW-0969">Cilium</keyword>
<protein>
    <submittedName>
        <fullName evidence="7">Uncharacterized protein</fullName>
    </submittedName>
</protein>
<keyword evidence="2" id="KW-0433">Leucine-rich repeat</keyword>
<dbReference type="EMBL" id="HBIB01021727">
    <property type="protein sequence ID" value="CAE0251901.1"/>
    <property type="molecule type" value="Transcribed_RNA"/>
</dbReference>
<dbReference type="InterPro" id="IPR050576">
    <property type="entry name" value="Cilia_flagella_integrity"/>
</dbReference>
<evidence type="ECO:0000256" key="3">
    <source>
        <dbReference type="ARBA" id="ARBA00022737"/>
    </source>
</evidence>
<dbReference type="SMART" id="SM00365">
    <property type="entry name" value="LRR_SD22"/>
    <property type="match status" value="3"/>
</dbReference>
<evidence type="ECO:0000256" key="2">
    <source>
        <dbReference type="ARBA" id="ARBA00022614"/>
    </source>
</evidence>
<comment type="subcellular location">
    <subcellularLocation>
        <location evidence="1">Cell projection</location>
        <location evidence="1">Cilium</location>
    </subcellularLocation>
</comment>
<evidence type="ECO:0000256" key="5">
    <source>
        <dbReference type="ARBA" id="ARBA00023273"/>
    </source>
</evidence>
<evidence type="ECO:0000313" key="7">
    <source>
        <dbReference type="EMBL" id="CAE0251901.1"/>
    </source>
</evidence>